<dbReference type="AlphaFoldDB" id="A0A1Y2CRG6"/>
<dbReference type="Proteomes" id="UP000193642">
    <property type="component" value="Unassembled WGS sequence"/>
</dbReference>
<keyword evidence="3" id="KW-1185">Reference proteome</keyword>
<feature type="region of interest" description="Disordered" evidence="1">
    <location>
        <begin position="1"/>
        <end position="50"/>
    </location>
</feature>
<gene>
    <name evidence="2" type="ORF">BCR33DRAFT_713942</name>
</gene>
<sequence>MNVDGHPNEKTGDGVKPAKKLIEEVEEPKKKRKAEDEEEDASEEKAEKKKKVCPHFIVHCSRILTVYFFTEEEQD</sequence>
<feature type="compositionally biased region" description="Basic and acidic residues" evidence="1">
    <location>
        <begin position="20"/>
        <end position="35"/>
    </location>
</feature>
<evidence type="ECO:0000256" key="1">
    <source>
        <dbReference type="SAM" id="MobiDB-lite"/>
    </source>
</evidence>
<accession>A0A1Y2CRG6</accession>
<name>A0A1Y2CRG6_9FUNG</name>
<dbReference type="EMBL" id="MCGO01000009">
    <property type="protein sequence ID" value="ORY49619.1"/>
    <property type="molecule type" value="Genomic_DNA"/>
</dbReference>
<evidence type="ECO:0000313" key="3">
    <source>
        <dbReference type="Proteomes" id="UP000193642"/>
    </source>
</evidence>
<proteinExistence type="predicted"/>
<feature type="compositionally biased region" description="Basic and acidic residues" evidence="1">
    <location>
        <begin position="1"/>
        <end position="13"/>
    </location>
</feature>
<reference evidence="2 3" key="1">
    <citation type="submission" date="2016-07" db="EMBL/GenBank/DDBJ databases">
        <title>Pervasive Adenine N6-methylation of Active Genes in Fungi.</title>
        <authorList>
            <consortium name="DOE Joint Genome Institute"/>
            <person name="Mondo S.J."/>
            <person name="Dannebaum R.O."/>
            <person name="Kuo R.C."/>
            <person name="Labutti K."/>
            <person name="Haridas S."/>
            <person name="Kuo A."/>
            <person name="Salamov A."/>
            <person name="Ahrendt S.R."/>
            <person name="Lipzen A."/>
            <person name="Sullivan W."/>
            <person name="Andreopoulos W.B."/>
            <person name="Clum A."/>
            <person name="Lindquist E."/>
            <person name="Daum C."/>
            <person name="Ramamoorthy G.K."/>
            <person name="Gryganskyi A."/>
            <person name="Culley D."/>
            <person name="Magnuson J.K."/>
            <person name="James T.Y."/>
            <person name="O'Malley M.A."/>
            <person name="Stajich J.E."/>
            <person name="Spatafora J.W."/>
            <person name="Visel A."/>
            <person name="Grigoriev I.V."/>
        </authorList>
    </citation>
    <scope>NUCLEOTIDE SEQUENCE [LARGE SCALE GENOMIC DNA]</scope>
    <source>
        <strain evidence="2 3">JEL800</strain>
    </source>
</reference>
<evidence type="ECO:0000313" key="2">
    <source>
        <dbReference type="EMBL" id="ORY49619.1"/>
    </source>
</evidence>
<comment type="caution">
    <text evidence="2">The sequence shown here is derived from an EMBL/GenBank/DDBJ whole genome shotgun (WGS) entry which is preliminary data.</text>
</comment>
<protein>
    <submittedName>
        <fullName evidence="2">Uncharacterized protein</fullName>
    </submittedName>
</protein>
<organism evidence="2 3">
    <name type="scientific">Rhizoclosmatium globosum</name>
    <dbReference type="NCBI Taxonomy" id="329046"/>
    <lineage>
        <taxon>Eukaryota</taxon>
        <taxon>Fungi</taxon>
        <taxon>Fungi incertae sedis</taxon>
        <taxon>Chytridiomycota</taxon>
        <taxon>Chytridiomycota incertae sedis</taxon>
        <taxon>Chytridiomycetes</taxon>
        <taxon>Chytridiales</taxon>
        <taxon>Chytriomycetaceae</taxon>
        <taxon>Rhizoclosmatium</taxon>
    </lineage>
</organism>